<dbReference type="SUPFAM" id="SSF69118">
    <property type="entry name" value="AhpD-like"/>
    <property type="match status" value="1"/>
</dbReference>
<evidence type="ECO:0000313" key="4">
    <source>
        <dbReference type="Proteomes" id="UP000461443"/>
    </source>
</evidence>
<evidence type="ECO:0000313" key="3">
    <source>
        <dbReference type="EMBL" id="NDL62664.1"/>
    </source>
</evidence>
<feature type="chain" id="PRO_5032909471" evidence="1">
    <location>
        <begin position="22"/>
        <end position="263"/>
    </location>
</feature>
<dbReference type="EMBL" id="WUBS01000004">
    <property type="protein sequence ID" value="NDL62664.1"/>
    <property type="molecule type" value="Genomic_DNA"/>
</dbReference>
<dbReference type="InterPro" id="IPR029032">
    <property type="entry name" value="AhpD-like"/>
</dbReference>
<dbReference type="Proteomes" id="UP000461443">
    <property type="component" value="Unassembled WGS sequence"/>
</dbReference>
<dbReference type="InterPro" id="IPR052512">
    <property type="entry name" value="4CMD/NDH-1_regulator"/>
</dbReference>
<feature type="domain" description="Carboxymuconolactone decarboxylase-like" evidence="2">
    <location>
        <begin position="171"/>
        <end position="255"/>
    </location>
</feature>
<reference evidence="3 4" key="2">
    <citation type="submission" date="2020-02" db="EMBL/GenBank/DDBJ databases">
        <title>The new genus of Enterobacteriales.</title>
        <authorList>
            <person name="Kim I.S."/>
        </authorList>
    </citation>
    <scope>NUCLEOTIDE SEQUENCE [LARGE SCALE GENOMIC DNA]</scope>
    <source>
        <strain evidence="3 4">SAP-6</strain>
    </source>
</reference>
<feature type="signal peptide" evidence="1">
    <location>
        <begin position="1"/>
        <end position="21"/>
    </location>
</feature>
<evidence type="ECO:0000259" key="2">
    <source>
        <dbReference type="Pfam" id="PF02627"/>
    </source>
</evidence>
<dbReference type="Gene3D" id="1.20.1290.10">
    <property type="entry name" value="AhpD-like"/>
    <property type="match status" value="1"/>
</dbReference>
<evidence type="ECO:0000256" key="1">
    <source>
        <dbReference type="SAM" id="SignalP"/>
    </source>
</evidence>
<sequence>MINRTFLVIVSLLLMSGCVSKTTQNRSSNMLPEDTHGAVADVAPAMAAYAERFIEKDLWNRPELSRRDRSLVTVAALISRNDSVELPRYLNLALDSGVKPTEISETITHLAFYAGWPNATSAALALRNVFAQRHIDTASLPGENVDFLPLDKEAENKRATMVESNFGKVSPGVVEYTTDALFLDLWLRPGLAPRDRSLVTVSALVTAGQVAQVPYHLNRAMDNGLTRTQASEVLTQLAFVAGWPNIFSALPVFKEVFAGRNPA</sequence>
<dbReference type="PANTHER" id="PTHR33570">
    <property type="entry name" value="4-CARBOXYMUCONOLACTONE DECARBOXYLASE FAMILY PROTEIN"/>
    <property type="match status" value="1"/>
</dbReference>
<organism evidence="3 4">
    <name type="scientific">Acerihabitans arboris</name>
    <dbReference type="NCBI Taxonomy" id="2691583"/>
    <lineage>
        <taxon>Bacteria</taxon>
        <taxon>Pseudomonadati</taxon>
        <taxon>Pseudomonadota</taxon>
        <taxon>Gammaproteobacteria</taxon>
        <taxon>Enterobacterales</taxon>
        <taxon>Pectobacteriaceae</taxon>
        <taxon>Acerihabitans</taxon>
    </lineage>
</organism>
<dbReference type="AlphaFoldDB" id="A0A845SI77"/>
<protein>
    <submittedName>
        <fullName evidence="3">4-carboxymuconolactone decarboxylase</fullName>
    </submittedName>
</protein>
<name>A0A845SI77_9GAMM</name>
<reference evidence="3 4" key="1">
    <citation type="submission" date="2019-12" db="EMBL/GenBank/DDBJ databases">
        <authorList>
            <person name="Lee S.D."/>
        </authorList>
    </citation>
    <scope>NUCLEOTIDE SEQUENCE [LARGE SCALE GENOMIC DNA]</scope>
    <source>
        <strain evidence="3 4">SAP-6</strain>
    </source>
</reference>
<dbReference type="InterPro" id="IPR003779">
    <property type="entry name" value="CMD-like"/>
</dbReference>
<keyword evidence="4" id="KW-1185">Reference proteome</keyword>
<comment type="caution">
    <text evidence="3">The sequence shown here is derived from an EMBL/GenBank/DDBJ whole genome shotgun (WGS) entry which is preliminary data.</text>
</comment>
<accession>A0A845SI77</accession>
<feature type="domain" description="Carboxymuconolactone decarboxylase-like" evidence="2">
    <location>
        <begin position="44"/>
        <end position="126"/>
    </location>
</feature>
<dbReference type="Pfam" id="PF02627">
    <property type="entry name" value="CMD"/>
    <property type="match status" value="2"/>
</dbReference>
<dbReference type="PROSITE" id="PS51257">
    <property type="entry name" value="PROKAR_LIPOPROTEIN"/>
    <property type="match status" value="1"/>
</dbReference>
<dbReference type="GO" id="GO:0051920">
    <property type="term" value="F:peroxiredoxin activity"/>
    <property type="evidence" value="ECO:0007669"/>
    <property type="project" value="InterPro"/>
</dbReference>
<gene>
    <name evidence="3" type="ORF">GRH90_07845</name>
</gene>
<keyword evidence="1" id="KW-0732">Signal</keyword>
<dbReference type="PANTHER" id="PTHR33570:SF9">
    <property type="entry name" value="BLL4600 PROTEIN"/>
    <property type="match status" value="1"/>
</dbReference>
<proteinExistence type="predicted"/>
<dbReference type="RefSeq" id="WP_162365378.1">
    <property type="nucleotide sequence ID" value="NZ_WUBS01000004.1"/>
</dbReference>